<protein>
    <submittedName>
        <fullName evidence="1">17367_t:CDS:1</fullName>
    </submittedName>
</protein>
<proteinExistence type="predicted"/>
<name>A0ACA9MK16_9GLOM</name>
<sequence length="65" mass="7358">MVKSNVKLGEKDKLETKMLLRFLNCVSKYLIEVVENDAPPEYSKKNHVFGNPPTEIVGTLIPANR</sequence>
<evidence type="ECO:0000313" key="2">
    <source>
        <dbReference type="Proteomes" id="UP000789366"/>
    </source>
</evidence>
<dbReference type="EMBL" id="CAJVPW010008823">
    <property type="protein sequence ID" value="CAG8597577.1"/>
    <property type="molecule type" value="Genomic_DNA"/>
</dbReference>
<accession>A0ACA9MK16</accession>
<keyword evidence="2" id="KW-1185">Reference proteome</keyword>
<reference evidence="1" key="1">
    <citation type="submission" date="2021-06" db="EMBL/GenBank/DDBJ databases">
        <authorList>
            <person name="Kallberg Y."/>
            <person name="Tangrot J."/>
            <person name="Rosling A."/>
        </authorList>
    </citation>
    <scope>NUCLEOTIDE SEQUENCE</scope>
    <source>
        <strain evidence="1">28 12/20/2015</strain>
    </source>
</reference>
<organism evidence="1 2">
    <name type="scientific">Cetraspora pellucida</name>
    <dbReference type="NCBI Taxonomy" id="1433469"/>
    <lineage>
        <taxon>Eukaryota</taxon>
        <taxon>Fungi</taxon>
        <taxon>Fungi incertae sedis</taxon>
        <taxon>Mucoromycota</taxon>
        <taxon>Glomeromycotina</taxon>
        <taxon>Glomeromycetes</taxon>
        <taxon>Diversisporales</taxon>
        <taxon>Gigasporaceae</taxon>
        <taxon>Cetraspora</taxon>
    </lineage>
</organism>
<evidence type="ECO:0000313" key="1">
    <source>
        <dbReference type="EMBL" id="CAG8597577.1"/>
    </source>
</evidence>
<gene>
    <name evidence="1" type="ORF">SPELUC_LOCUS6986</name>
</gene>
<dbReference type="Proteomes" id="UP000789366">
    <property type="component" value="Unassembled WGS sequence"/>
</dbReference>
<comment type="caution">
    <text evidence="1">The sequence shown here is derived from an EMBL/GenBank/DDBJ whole genome shotgun (WGS) entry which is preliminary data.</text>
</comment>
<feature type="non-terminal residue" evidence="1">
    <location>
        <position position="1"/>
    </location>
</feature>